<keyword evidence="2" id="KW-1133">Transmembrane helix</keyword>
<feature type="transmembrane region" description="Helical" evidence="2">
    <location>
        <begin position="155"/>
        <end position="172"/>
    </location>
</feature>
<evidence type="ECO:0000313" key="3">
    <source>
        <dbReference type="EMBL" id="VFR20368.1"/>
    </source>
</evidence>
<keyword evidence="2" id="KW-0472">Membrane</keyword>
<evidence type="ECO:0000256" key="1">
    <source>
        <dbReference type="SAM" id="MobiDB-lite"/>
    </source>
</evidence>
<evidence type="ECO:0000313" key="4">
    <source>
        <dbReference type="EMBL" id="VFR37488.1"/>
    </source>
</evidence>
<dbReference type="AlphaFoldDB" id="A0A484QGB2"/>
<keyword evidence="2" id="KW-0812">Transmembrane</keyword>
<evidence type="ECO:0000256" key="2">
    <source>
        <dbReference type="SAM" id="Phobius"/>
    </source>
</evidence>
<proteinExistence type="predicted"/>
<gene>
    <name evidence="4" type="ORF">ANDO1_1801</name>
    <name evidence="3" type="ORF">ANDO2_1708</name>
</gene>
<evidence type="ECO:0008006" key="5">
    <source>
        <dbReference type="Google" id="ProtNLM"/>
    </source>
</evidence>
<accession>A0A484QGB2</accession>
<reference evidence="4" key="1">
    <citation type="submission" date="2019-03" db="EMBL/GenBank/DDBJ databases">
        <authorList>
            <person name="Danneels B."/>
        </authorList>
    </citation>
    <scope>NUCLEOTIDE SEQUENCE</scope>
</reference>
<dbReference type="EMBL" id="CAADHZ010000027">
    <property type="protein sequence ID" value="VFR37488.1"/>
    <property type="molecule type" value="Genomic_DNA"/>
</dbReference>
<feature type="compositionally biased region" description="Pro residues" evidence="1">
    <location>
        <begin position="67"/>
        <end position="83"/>
    </location>
</feature>
<protein>
    <recommendedName>
        <fullName evidence="5">Transmembrane protein</fullName>
    </recommendedName>
</protein>
<sequence>MAFEGEPRNGDYAAYIDKLVNSGSRAPGQVLRELDSIAGKARHDTRGHTRARSRWEDDDVLDASPWPALPPANPAPAPAPVPAAQPRREAVQPVTWETPAPGATTPAPAAEAPDTLASRNRAQRRSLGGLLVGGILALFGLNKVIVAMANDGDGLVGGIFLLVFAWTFLRMGSKNKAGARKPLMKLPPLSTIARKDAPPR</sequence>
<feature type="transmembrane region" description="Helical" evidence="2">
    <location>
        <begin position="127"/>
        <end position="149"/>
    </location>
</feature>
<name>A0A484QGB2_9ZZZZ</name>
<organism evidence="4">
    <name type="scientific">plant metagenome</name>
    <dbReference type="NCBI Taxonomy" id="1297885"/>
    <lineage>
        <taxon>unclassified sequences</taxon>
        <taxon>metagenomes</taxon>
        <taxon>organismal metagenomes</taxon>
    </lineage>
</organism>
<dbReference type="EMBL" id="CAADIB010000003">
    <property type="protein sequence ID" value="VFR20368.1"/>
    <property type="molecule type" value="Genomic_DNA"/>
</dbReference>
<feature type="region of interest" description="Disordered" evidence="1">
    <location>
        <begin position="35"/>
        <end position="92"/>
    </location>
</feature>